<evidence type="ECO:0000259" key="9">
    <source>
        <dbReference type="Pfam" id="PF10241"/>
    </source>
</evidence>
<reference evidence="11" key="1">
    <citation type="journal article" date="2015" name="PLoS Genet.">
        <title>The dynamic genome and transcriptome of the human fungal pathogen Blastomyces and close relative Emmonsia.</title>
        <authorList>
            <person name="Munoz J.F."/>
            <person name="Gauthier G.M."/>
            <person name="Desjardins C.A."/>
            <person name="Gallo J.E."/>
            <person name="Holder J."/>
            <person name="Sullivan T.D."/>
            <person name="Marty A.J."/>
            <person name="Carmen J.C."/>
            <person name="Chen Z."/>
            <person name="Ding L."/>
            <person name="Gujja S."/>
            <person name="Magrini V."/>
            <person name="Misas E."/>
            <person name="Mitreva M."/>
            <person name="Priest M."/>
            <person name="Saif S."/>
            <person name="Whiston E.A."/>
            <person name="Young S."/>
            <person name="Zeng Q."/>
            <person name="Goldman W.E."/>
            <person name="Mardis E.R."/>
            <person name="Taylor J.W."/>
            <person name="McEwen J.G."/>
            <person name="Clay O.K."/>
            <person name="Klein B.S."/>
            <person name="Cuomo C.A."/>
        </authorList>
    </citation>
    <scope>NUCLEOTIDE SEQUENCE [LARGE SCALE GENOMIC DNA]</scope>
    <source>
        <strain evidence="11">SLH14081</strain>
    </source>
</reference>
<dbReference type="GO" id="GO:0005768">
    <property type="term" value="C:endosome"/>
    <property type="evidence" value="ECO:0007669"/>
    <property type="project" value="UniProtKB-SubCell"/>
</dbReference>
<evidence type="ECO:0000256" key="4">
    <source>
        <dbReference type="ARBA" id="ARBA00016207"/>
    </source>
</evidence>
<dbReference type="InterPro" id="IPR051390">
    <property type="entry name" value="BLOC-1_subunit_KXD1"/>
</dbReference>
<dbReference type="RefSeq" id="XP_002626784.1">
    <property type="nucleotide sequence ID" value="XM_002626738.2"/>
</dbReference>
<evidence type="ECO:0000256" key="7">
    <source>
        <dbReference type="ARBA" id="ARBA00029808"/>
    </source>
</evidence>
<proteinExistence type="inferred from homology"/>
<dbReference type="GO" id="GO:0032880">
    <property type="term" value="P:regulation of protein localization"/>
    <property type="evidence" value="ECO:0007669"/>
    <property type="project" value="TreeGrafter"/>
</dbReference>
<sequence length="174" mass="18898">MDSIRGNYYQPASSLPIAMPSKAPAGANLYPISRVAGSPPEISDASTTTGSASGETFDTSSGGYSGVDVMDMLNDRMSNVFDPSRLDKGVAKQAKLSGHLNAKQQELLELQALAQRRLKNARANFSDGIKAAKETKQDLEWTQKRVSNMRAKAERTLPDEYRIATNKYAHPAGY</sequence>
<dbReference type="EMBL" id="GG657451">
    <property type="protein sequence ID" value="OAT06807.1"/>
    <property type="molecule type" value="Genomic_DNA"/>
</dbReference>
<dbReference type="OrthoDB" id="4089816at2759"/>
<comment type="subcellular location">
    <subcellularLocation>
        <location evidence="2">Endosome</location>
    </subcellularLocation>
</comment>
<name>A0A179UI43_BLAGS</name>
<dbReference type="Proteomes" id="UP000002038">
    <property type="component" value="Unassembled WGS sequence"/>
</dbReference>
<dbReference type="PANTHER" id="PTHR37787:SF1">
    <property type="entry name" value="BIOGENESIS OF LYSOSOME-RELATED ORGANELLES COMPLEX 1 SUBUNIT KXD1"/>
    <property type="match status" value="1"/>
</dbReference>
<gene>
    <name evidence="10" type="ORF">BDBG_02961</name>
</gene>
<dbReference type="GeneID" id="8505894"/>
<keyword evidence="5" id="KW-0813">Transport</keyword>
<dbReference type="GO" id="GO:0031083">
    <property type="term" value="C:BLOC-1 complex"/>
    <property type="evidence" value="ECO:0007669"/>
    <property type="project" value="TreeGrafter"/>
</dbReference>
<feature type="region of interest" description="Disordered" evidence="8">
    <location>
        <begin position="34"/>
        <end position="61"/>
    </location>
</feature>
<evidence type="ECO:0000256" key="6">
    <source>
        <dbReference type="ARBA" id="ARBA00022753"/>
    </source>
</evidence>
<keyword evidence="11" id="KW-1185">Reference proteome</keyword>
<protein>
    <recommendedName>
        <fullName evidence="4">Biogenesis of lysosome-related organelles complex 1 subunit KXD1</fullName>
    </recommendedName>
    <alternativeName>
        <fullName evidence="7">KxDL homolog</fullName>
    </alternativeName>
</protein>
<feature type="domain" description="KxDL" evidence="9">
    <location>
        <begin position="76"/>
        <end position="161"/>
    </location>
</feature>
<evidence type="ECO:0000256" key="8">
    <source>
        <dbReference type="SAM" id="MobiDB-lite"/>
    </source>
</evidence>
<evidence type="ECO:0000313" key="11">
    <source>
        <dbReference type="Proteomes" id="UP000002038"/>
    </source>
</evidence>
<comment type="similarity">
    <text evidence="3">Belongs to the KXD1 family.</text>
</comment>
<evidence type="ECO:0000313" key="10">
    <source>
        <dbReference type="EMBL" id="OAT06807.1"/>
    </source>
</evidence>
<dbReference type="InterPro" id="IPR019371">
    <property type="entry name" value="KxDL_dom"/>
</dbReference>
<dbReference type="GO" id="GO:0007032">
    <property type="term" value="P:endosome organization"/>
    <property type="evidence" value="ECO:0007669"/>
    <property type="project" value="TreeGrafter"/>
</dbReference>
<comment type="function">
    <text evidence="1">Component of the biogenesis of lysosome-related organelles complex-1 (BLOC-1) involved in endosomal cargo sorting.</text>
</comment>
<evidence type="ECO:0000256" key="1">
    <source>
        <dbReference type="ARBA" id="ARBA00002069"/>
    </source>
</evidence>
<dbReference type="KEGG" id="bgh:BDBG_02961"/>
<dbReference type="VEuPathDB" id="FungiDB:BDBG_02961"/>
<dbReference type="PANTHER" id="PTHR37787">
    <property type="entry name" value="BIOGENESIS OF LYSOSOME-RELATED ORGANELLES COMPLEX 1 SUBUNIT KXD1"/>
    <property type="match status" value="1"/>
</dbReference>
<evidence type="ECO:0000256" key="5">
    <source>
        <dbReference type="ARBA" id="ARBA00022448"/>
    </source>
</evidence>
<evidence type="ECO:0000256" key="2">
    <source>
        <dbReference type="ARBA" id="ARBA00004177"/>
    </source>
</evidence>
<dbReference type="AlphaFoldDB" id="A0A179UI43"/>
<feature type="compositionally biased region" description="Low complexity" evidence="8">
    <location>
        <begin position="45"/>
        <end position="54"/>
    </location>
</feature>
<keyword evidence="6" id="KW-0967">Endosome</keyword>
<dbReference type="Pfam" id="PF10241">
    <property type="entry name" value="KxDL"/>
    <property type="match status" value="1"/>
</dbReference>
<evidence type="ECO:0000256" key="3">
    <source>
        <dbReference type="ARBA" id="ARBA00005913"/>
    </source>
</evidence>
<organism evidence="10 11">
    <name type="scientific">Blastomyces gilchristii (strain SLH14081)</name>
    <name type="common">Blastomyces dermatitidis</name>
    <dbReference type="NCBI Taxonomy" id="559298"/>
    <lineage>
        <taxon>Eukaryota</taxon>
        <taxon>Fungi</taxon>
        <taxon>Dikarya</taxon>
        <taxon>Ascomycota</taxon>
        <taxon>Pezizomycotina</taxon>
        <taxon>Eurotiomycetes</taxon>
        <taxon>Eurotiomycetidae</taxon>
        <taxon>Onygenales</taxon>
        <taxon>Ajellomycetaceae</taxon>
        <taxon>Blastomyces</taxon>
    </lineage>
</organism>
<accession>A0A179UI43</accession>